<name>A0A179CAA0_9LACO</name>
<dbReference type="Gene3D" id="3.60.60.10">
    <property type="entry name" value="Penicillin V Acylase, Chain A"/>
    <property type="match status" value="1"/>
</dbReference>
<organism evidence="4 5">
    <name type="scientific">Ligilactobacillus aviarius</name>
    <dbReference type="NCBI Taxonomy" id="1606"/>
    <lineage>
        <taxon>Bacteria</taxon>
        <taxon>Bacillati</taxon>
        <taxon>Bacillota</taxon>
        <taxon>Bacilli</taxon>
        <taxon>Lactobacillales</taxon>
        <taxon>Lactobacillaceae</taxon>
        <taxon>Ligilactobacillus</taxon>
    </lineage>
</organism>
<dbReference type="InterPro" id="IPR052193">
    <property type="entry name" value="Peptidase_C59"/>
</dbReference>
<dbReference type="Proteomes" id="UP000078520">
    <property type="component" value="Unassembled WGS sequence"/>
</dbReference>
<dbReference type="EMBL" id="LVKI01000019">
    <property type="protein sequence ID" value="OAQ07971.1"/>
    <property type="molecule type" value="Genomic_DNA"/>
</dbReference>
<dbReference type="Pfam" id="PF02275">
    <property type="entry name" value="CBAH"/>
    <property type="match status" value="1"/>
</dbReference>
<evidence type="ECO:0000259" key="3">
    <source>
        <dbReference type="Pfam" id="PF02275"/>
    </source>
</evidence>
<comment type="similarity">
    <text evidence="1">Belongs to the peptidase C59 family.</text>
</comment>
<dbReference type="SUPFAM" id="SSF56235">
    <property type="entry name" value="N-terminal nucleophile aminohydrolases (Ntn hydrolases)"/>
    <property type="match status" value="1"/>
</dbReference>
<protein>
    <submittedName>
        <fullName evidence="4">Penicillin acylase</fullName>
    </submittedName>
</protein>
<evidence type="ECO:0000313" key="5">
    <source>
        <dbReference type="Proteomes" id="UP000078520"/>
    </source>
</evidence>
<evidence type="ECO:0000256" key="2">
    <source>
        <dbReference type="ARBA" id="ARBA00022801"/>
    </source>
</evidence>
<proteinExistence type="inferred from homology"/>
<dbReference type="CDD" id="cd00542">
    <property type="entry name" value="Ntn_PVA"/>
    <property type="match status" value="1"/>
</dbReference>
<dbReference type="InterPro" id="IPR029132">
    <property type="entry name" value="CBAH/NAAA_C"/>
</dbReference>
<evidence type="ECO:0000313" key="4">
    <source>
        <dbReference type="EMBL" id="OAQ07971.1"/>
    </source>
</evidence>
<dbReference type="PANTHER" id="PTHR35527:SF2">
    <property type="entry name" value="HYDROLASE"/>
    <property type="match status" value="1"/>
</dbReference>
<gene>
    <name evidence="4" type="ORF">A3O14_05005</name>
</gene>
<keyword evidence="2" id="KW-0378">Hydrolase</keyword>
<dbReference type="AlphaFoldDB" id="A0A179CAA0"/>
<evidence type="ECO:0000256" key="1">
    <source>
        <dbReference type="ARBA" id="ARBA00006625"/>
    </source>
</evidence>
<comment type="caution">
    <text evidence="4">The sequence shown here is derived from an EMBL/GenBank/DDBJ whole genome shotgun (WGS) entry which is preliminary data.</text>
</comment>
<feature type="domain" description="Choloylglycine hydrolase/NAAA C-terminal" evidence="3">
    <location>
        <begin position="2"/>
        <end position="319"/>
    </location>
</feature>
<accession>A0A179CAA0</accession>
<dbReference type="GO" id="GO:0016787">
    <property type="term" value="F:hydrolase activity"/>
    <property type="evidence" value="ECO:0007669"/>
    <property type="project" value="UniProtKB-KW"/>
</dbReference>
<sequence length="334" mass="37580">MCTSFTLHAKDESYMLSRTMDFSIEMAKTVTYIPQNFHLIHDYSSSEMYQTKYAYVGMGALEDHCNIVFDGVNEQGLTAATLYFVNYANYADPQTVTTAVKVAPDMVVGYTLGNYASVNEVKTAFEQNQIQIVDEKNPTLGITPPLHYIFMDKTGATIVVEVMKDGVHVYDDTVGVMTNSPDYPWHENNLNNYLTVTPKQHEPVNWLGKELHPMSQGSGNFGLPGDFTPVARFVRAAYLKNFMPQADDEYGNLIKAENILKSVNVAKGAVVTETDAQDFSCYRSFMSATSQTYYFATYNNQRVRKINLQSLTDLTEPKIFAVDNHEDILDITNN</sequence>
<reference evidence="5" key="1">
    <citation type="submission" date="2016-03" db="EMBL/GenBank/DDBJ databases">
        <authorList>
            <person name="Johnson T.J."/>
            <person name="Youmans B."/>
            <person name="Case K."/>
            <person name="Noll S."/>
        </authorList>
    </citation>
    <scope>NUCLEOTIDE SEQUENCE [LARGE SCALE GENOMIC DNA]</scope>
    <source>
        <strain evidence="5">UMNLAv8</strain>
    </source>
</reference>
<dbReference type="RefSeq" id="WP_064208737.1">
    <property type="nucleotide sequence ID" value="NZ_LVKC01000005.1"/>
</dbReference>
<dbReference type="PANTHER" id="PTHR35527">
    <property type="entry name" value="CHOLOYLGLYCINE HYDROLASE"/>
    <property type="match status" value="1"/>
</dbReference>
<dbReference type="InterPro" id="IPR029055">
    <property type="entry name" value="Ntn_hydrolases_N"/>
</dbReference>